<sequence>MVIRTTGFMKGLYSDSELKSDNVKDKDAKIGFLQKAIDVLVLVSGEPLSAKPARIVAGHEPERTNELLQMLGRCCLSKLPSEDAVRRVLAGERGDWKGRAAKSQETDNKGLKDGAPRPHKDKEERRNSGTEESPGPEQRPPAEPREERPPRDKERARPREPPEKESRGRARPERERAHRDRTVERPQRDKERARERDRDRDRDRRRARNGGPARDPMRDPNGEHSRPEKKSAGAGAGSKKPADGPLRDTKAEVETEVSQLQTTKASKRRSKTSGEGRKEGSVPSRAAEPALAACGPDSEAGQATAAPEGGAQDAHPPATSVSSDSAAMLWPESLLAGPAAKPKGDSASDAEREVGPADQEKSEVPENAEVPSELASSLRKTPRPASARPAPPRIKRQESSEVLAVDRVGSGRAPSHVITDSQLSDNEEDEQFVVEAAPQLSEVPEVEAVAAMDLDEDEKHGGLVKKILETKKDYEKAQPSPRAGEKEKSLVYESAWRKEKDIACKEMEKLRTSIQTLCRSALPLGKIMDYLQEDVDAMQNELQLWHSESRQHAEALQQEQRSAWGVGCTGGPAAGTEPPKPSAPEWPEHQEQAGDRLGRGHSLIVKKFPAVVQKQGVGLYRSSVDHKVEAVSVP</sequence>
<name>A0AC55DF72_ECHTE</name>
<proteinExistence type="predicted"/>
<organism evidence="1 2">
    <name type="scientific">Echinops telfairi</name>
    <name type="common">Lesser hedgehog tenrec</name>
    <dbReference type="NCBI Taxonomy" id="9371"/>
    <lineage>
        <taxon>Eukaryota</taxon>
        <taxon>Metazoa</taxon>
        <taxon>Chordata</taxon>
        <taxon>Craniata</taxon>
        <taxon>Vertebrata</taxon>
        <taxon>Euteleostomi</taxon>
        <taxon>Mammalia</taxon>
        <taxon>Eutheria</taxon>
        <taxon>Afrotheria</taxon>
        <taxon>Tenrecidae</taxon>
        <taxon>Tenrecinae</taxon>
        <taxon>Echinops</taxon>
    </lineage>
</organism>
<dbReference type="RefSeq" id="XP_045150396.1">
    <property type="nucleotide sequence ID" value="XM_045294461.1"/>
</dbReference>
<evidence type="ECO:0000313" key="1">
    <source>
        <dbReference type="Proteomes" id="UP000694863"/>
    </source>
</evidence>
<protein>
    <submittedName>
        <fullName evidence="2">TRAF3-interacting protein 1</fullName>
    </submittedName>
</protein>
<gene>
    <name evidence="2" type="primary">TRAF3IP1</name>
</gene>
<reference evidence="2" key="1">
    <citation type="submission" date="2025-08" db="UniProtKB">
        <authorList>
            <consortium name="RefSeq"/>
        </authorList>
    </citation>
    <scope>IDENTIFICATION</scope>
</reference>
<dbReference type="Proteomes" id="UP000694863">
    <property type="component" value="Unplaced"/>
</dbReference>
<evidence type="ECO:0000313" key="2">
    <source>
        <dbReference type="RefSeq" id="XP_045150396.1"/>
    </source>
</evidence>
<accession>A0AC55DF72</accession>
<keyword evidence="1" id="KW-1185">Reference proteome</keyword>